<dbReference type="GO" id="GO:0016740">
    <property type="term" value="F:transferase activity"/>
    <property type="evidence" value="ECO:0007669"/>
    <property type="project" value="UniProtKB-KW"/>
</dbReference>
<keyword evidence="2" id="KW-0808">Transferase</keyword>
<feature type="domain" description="Peptidase C45 hydrolase" evidence="1">
    <location>
        <begin position="190"/>
        <end position="315"/>
    </location>
</feature>
<keyword evidence="3" id="KW-1185">Reference proteome</keyword>
<dbReference type="OrthoDB" id="5480874at2"/>
<name>A0A315Z5H7_SEDFL</name>
<gene>
    <name evidence="2" type="ORF">BC781_107117</name>
</gene>
<dbReference type="NCBIfam" id="NF040521">
    <property type="entry name" value="C45_proenzyme"/>
    <property type="match status" value="1"/>
</dbReference>
<dbReference type="SUPFAM" id="SSF56235">
    <property type="entry name" value="N-terminal nucleophile aminohydrolases (Ntn hydrolases)"/>
    <property type="match status" value="1"/>
</dbReference>
<dbReference type="InterPro" id="IPR047794">
    <property type="entry name" value="C45_proenzyme-like"/>
</dbReference>
<protein>
    <submittedName>
        <fullName evidence="2">Acyl-CoA:6-aminopenicillanic acid acyl transferase</fullName>
    </submittedName>
</protein>
<proteinExistence type="predicted"/>
<organism evidence="2 3">
    <name type="scientific">Sediminitomix flava</name>
    <dbReference type="NCBI Taxonomy" id="379075"/>
    <lineage>
        <taxon>Bacteria</taxon>
        <taxon>Pseudomonadati</taxon>
        <taxon>Bacteroidota</taxon>
        <taxon>Cytophagia</taxon>
        <taxon>Cytophagales</taxon>
        <taxon>Flammeovirgaceae</taxon>
        <taxon>Sediminitomix</taxon>
    </lineage>
</organism>
<dbReference type="InterPro" id="IPR029055">
    <property type="entry name" value="Ntn_hydrolases_N"/>
</dbReference>
<dbReference type="Gene3D" id="3.60.60.10">
    <property type="entry name" value="Penicillin V Acylase, Chain A"/>
    <property type="match status" value="1"/>
</dbReference>
<dbReference type="InterPro" id="IPR005079">
    <property type="entry name" value="Peptidase_C45_hydrolase"/>
</dbReference>
<dbReference type="Proteomes" id="UP000245535">
    <property type="component" value="Unassembled WGS sequence"/>
</dbReference>
<sequence length="421" mass="47489">MSILKNKQIFPSQEMTQYFPNKKSDYCKPTHIIVEGTWEEMGYDLATIAKEDFGVELKKYFDPIYGAARRSYMEKNWPEMAEMQKGVFKAFGLPEDNNEYDGTSLAFDWYDESYDGFDLGSMKTCSAAVLPKEKSDNGSTYVSRNYDMSALVLWSPLFGKPAPEGAWGHAERWVVVEFRPKNGTRSIISGTNELLTPYVDAINEHGLFITMLRDPETNGLEAGPSSGGNLAGMANTHILHKLVSSCKTVEEAKAALLGNRITQTFLNFHITIADQDGNATVFEIDGKSGAYVFTDRVEGEPFFVTNHAVHLHPTPDTYPDTPDIAAHNTFTRQRILRDTYKNFEQPLQREDATKLMDAVHCAFVDEELAEAGPSERSLQEINADLSKPEMRIRWYLGDEGPMEGTENDLKDRRSEWVTFGF</sequence>
<dbReference type="RefSeq" id="WP_109621678.1">
    <property type="nucleotide sequence ID" value="NZ_QGDO01000007.1"/>
</dbReference>
<accession>A0A315Z5H7</accession>
<dbReference type="EMBL" id="QGDO01000007">
    <property type="protein sequence ID" value="PWJ38527.1"/>
    <property type="molecule type" value="Genomic_DNA"/>
</dbReference>
<comment type="caution">
    <text evidence="2">The sequence shown here is derived from an EMBL/GenBank/DDBJ whole genome shotgun (WGS) entry which is preliminary data.</text>
</comment>
<reference evidence="2 3" key="1">
    <citation type="submission" date="2018-03" db="EMBL/GenBank/DDBJ databases">
        <title>Genomic Encyclopedia of Archaeal and Bacterial Type Strains, Phase II (KMG-II): from individual species to whole genera.</title>
        <authorList>
            <person name="Goeker M."/>
        </authorList>
    </citation>
    <scope>NUCLEOTIDE SEQUENCE [LARGE SCALE GENOMIC DNA]</scope>
    <source>
        <strain evidence="2 3">DSM 28229</strain>
    </source>
</reference>
<dbReference type="AlphaFoldDB" id="A0A315Z5H7"/>
<evidence type="ECO:0000313" key="2">
    <source>
        <dbReference type="EMBL" id="PWJ38527.1"/>
    </source>
</evidence>
<evidence type="ECO:0000259" key="1">
    <source>
        <dbReference type="Pfam" id="PF03417"/>
    </source>
</evidence>
<evidence type="ECO:0000313" key="3">
    <source>
        <dbReference type="Proteomes" id="UP000245535"/>
    </source>
</evidence>
<dbReference type="Pfam" id="PF03417">
    <property type="entry name" value="AAT"/>
    <property type="match status" value="1"/>
</dbReference>